<organism evidence="2 3">
    <name type="scientific">Amycolatopsis acidicola</name>
    <dbReference type="NCBI Taxonomy" id="2596893"/>
    <lineage>
        <taxon>Bacteria</taxon>
        <taxon>Bacillati</taxon>
        <taxon>Actinomycetota</taxon>
        <taxon>Actinomycetes</taxon>
        <taxon>Pseudonocardiales</taxon>
        <taxon>Pseudonocardiaceae</taxon>
        <taxon>Amycolatopsis</taxon>
    </lineage>
</organism>
<dbReference type="RefSeq" id="WP_144757834.1">
    <property type="nucleotide sequence ID" value="NZ_VMNW02000012.1"/>
</dbReference>
<protein>
    <submittedName>
        <fullName evidence="2">ABC transporter substrate-binding protein</fullName>
    </submittedName>
</protein>
<proteinExistence type="predicted"/>
<evidence type="ECO:0000313" key="2">
    <source>
        <dbReference type="EMBL" id="KAA9162666.1"/>
    </source>
</evidence>
<dbReference type="SUPFAM" id="SSF53850">
    <property type="entry name" value="Periplasmic binding protein-like II"/>
    <property type="match status" value="1"/>
</dbReference>
<name>A0A5N0V8D5_9PSEU</name>
<dbReference type="Proteomes" id="UP000319769">
    <property type="component" value="Unassembled WGS sequence"/>
</dbReference>
<sequence>MRIAVPDLISPSYFPAIAAVELGLVRDEGVDIELDLLFPVTDAAHALRGGKIDFLAGAAHAPMHAFPEWSGVKLVAALSQHMYWFLVVRSDLNIGRGELGALRDLRIGAAPGPDLGLRVLLAEAGVDVEERGIRIGPVPAAEGTGVSFGVAAAEALETGAVDGFWANGMGAELAVRRGTGSLVLDARRGDGPVGSRGYTFPALAVTDDTIEREPEAVAAVTRAIIRAQRLLREDPDQATKAATGVFPELETSMIAELVRRDAPFYDPEISADSARELADFGRRANLLTTTPAYDRIVTPRFRHLWR</sequence>
<comment type="caution">
    <text evidence="2">The sequence shown here is derived from an EMBL/GenBank/DDBJ whole genome shotgun (WGS) entry which is preliminary data.</text>
</comment>
<reference evidence="2" key="1">
    <citation type="submission" date="2019-09" db="EMBL/GenBank/DDBJ databases">
        <authorList>
            <person name="Teo W.F.A."/>
            <person name="Duangmal K."/>
        </authorList>
    </citation>
    <scope>NUCLEOTIDE SEQUENCE [LARGE SCALE GENOMIC DNA]</scope>
    <source>
        <strain evidence="2">K81G1</strain>
    </source>
</reference>
<dbReference type="EMBL" id="VMNW02000012">
    <property type="protein sequence ID" value="KAA9162666.1"/>
    <property type="molecule type" value="Genomic_DNA"/>
</dbReference>
<keyword evidence="3" id="KW-1185">Reference proteome</keyword>
<dbReference type="PANTHER" id="PTHR30024">
    <property type="entry name" value="ALIPHATIC SULFONATES-BINDING PROTEIN-RELATED"/>
    <property type="match status" value="1"/>
</dbReference>
<dbReference type="Gene3D" id="3.40.190.10">
    <property type="entry name" value="Periplasmic binding protein-like II"/>
    <property type="match status" value="2"/>
</dbReference>
<dbReference type="Pfam" id="PF09084">
    <property type="entry name" value="NMT1"/>
    <property type="match status" value="1"/>
</dbReference>
<gene>
    <name evidence="2" type="ORF">FPZ12_011470</name>
</gene>
<evidence type="ECO:0000313" key="3">
    <source>
        <dbReference type="Proteomes" id="UP000319769"/>
    </source>
</evidence>
<feature type="domain" description="SsuA/THI5-like" evidence="1">
    <location>
        <begin position="11"/>
        <end position="238"/>
    </location>
</feature>
<accession>A0A5N0V8D5</accession>
<dbReference type="InterPro" id="IPR015168">
    <property type="entry name" value="SsuA/THI5"/>
</dbReference>
<dbReference type="OrthoDB" id="9151569at2"/>
<evidence type="ECO:0000259" key="1">
    <source>
        <dbReference type="Pfam" id="PF09084"/>
    </source>
</evidence>
<dbReference type="AlphaFoldDB" id="A0A5N0V8D5"/>